<feature type="region of interest" description="Disordered" evidence="1">
    <location>
        <begin position="35"/>
        <end position="54"/>
    </location>
</feature>
<evidence type="ECO:0000256" key="1">
    <source>
        <dbReference type="SAM" id="MobiDB-lite"/>
    </source>
</evidence>
<name>A0A1E5IIX7_ENDTX</name>
<evidence type="ECO:0008006" key="5">
    <source>
        <dbReference type="Google" id="ProtNLM"/>
    </source>
</evidence>
<organism evidence="3 4">
    <name type="scientific">Endomicrobium trichonymphae</name>
    <dbReference type="NCBI Taxonomy" id="1408204"/>
    <lineage>
        <taxon>Bacteria</taxon>
        <taxon>Pseudomonadati</taxon>
        <taxon>Elusimicrobiota</taxon>
        <taxon>Endomicrobiia</taxon>
        <taxon>Endomicrobiales</taxon>
        <taxon>Endomicrobiaceae</taxon>
        <taxon>Candidatus Endomicrobiellum</taxon>
    </lineage>
</organism>
<dbReference type="EMBL" id="LNVX01000478">
    <property type="protein sequence ID" value="OEG70083.1"/>
    <property type="molecule type" value="Genomic_DNA"/>
</dbReference>
<comment type="caution">
    <text evidence="3">The sequence shown here is derived from an EMBL/GenBank/DDBJ whole genome shotgun (WGS) entry which is preliminary data.</text>
</comment>
<feature type="compositionally biased region" description="Polar residues" evidence="1">
    <location>
        <begin position="160"/>
        <end position="171"/>
    </location>
</feature>
<accession>A0A1E5IIX7</accession>
<feature type="compositionally biased region" description="Basic and acidic residues" evidence="1">
    <location>
        <begin position="43"/>
        <end position="54"/>
    </location>
</feature>
<dbReference type="AlphaFoldDB" id="A0A1E5IIX7"/>
<dbReference type="Proteomes" id="UP000095237">
    <property type="component" value="Unassembled WGS sequence"/>
</dbReference>
<evidence type="ECO:0000313" key="4">
    <source>
        <dbReference type="Proteomes" id="UP000095237"/>
    </source>
</evidence>
<keyword evidence="2" id="KW-1133">Transmembrane helix</keyword>
<keyword evidence="2" id="KW-0812">Transmembrane</keyword>
<sequence length="265" mass="30090">MKKTISLILGMFLLLTGCGKSSKLIRPTDSAEIQETTWSGSEAKSEEEKKEEKKTDYMWYVRAAGYTAIAAGTTYLIYYVFDMCHKAHIPPHKNNDPIPEEFHNQPQQENQFVQNEVPQQNQQQAVDMLSDTNIDESIPQENTELQQEVVETSEDIPNSDIHTSEPSQNESYVGPESNESDYSDTTVDEAIDRGDGVAFDMFNHAQKHGYPKNKLKAKKFKDIGIKNEESGRWRWASRSGRLVHDGKVTEYGPKVGWNDFSSESD</sequence>
<evidence type="ECO:0000256" key="2">
    <source>
        <dbReference type="SAM" id="Phobius"/>
    </source>
</evidence>
<reference evidence="3 4" key="1">
    <citation type="submission" date="2015-11" db="EMBL/GenBank/DDBJ databases">
        <title>Evidence for parallel genomic evolution in an endosymbiosis of termite gut flagellates.</title>
        <authorList>
            <person name="Zheng H."/>
        </authorList>
    </citation>
    <scope>NUCLEOTIDE SEQUENCE [LARGE SCALE GENOMIC DNA]</scope>
    <source>
        <strain evidence="3 4">CET450</strain>
    </source>
</reference>
<keyword evidence="2" id="KW-0472">Membrane</keyword>
<dbReference type="PROSITE" id="PS51257">
    <property type="entry name" value="PROKAR_LIPOPROTEIN"/>
    <property type="match status" value="1"/>
</dbReference>
<gene>
    <name evidence="3" type="ORF">ATZ36_06305</name>
</gene>
<protein>
    <recommendedName>
        <fullName evidence="5">Lipoprotein</fullName>
    </recommendedName>
</protein>
<feature type="transmembrane region" description="Helical" evidence="2">
    <location>
        <begin position="59"/>
        <end position="81"/>
    </location>
</feature>
<feature type="region of interest" description="Disordered" evidence="1">
    <location>
        <begin position="143"/>
        <end position="184"/>
    </location>
</feature>
<keyword evidence="4" id="KW-1185">Reference proteome</keyword>
<evidence type="ECO:0000313" key="3">
    <source>
        <dbReference type="EMBL" id="OEG70083.1"/>
    </source>
</evidence>
<proteinExistence type="predicted"/>